<dbReference type="Proteomes" id="UP001500635">
    <property type="component" value="Unassembled WGS sequence"/>
</dbReference>
<name>A0ABP8JV29_9ACTN</name>
<keyword evidence="8" id="KW-1185">Reference proteome</keyword>
<evidence type="ECO:0000313" key="7">
    <source>
        <dbReference type="EMBL" id="GAA4396163.1"/>
    </source>
</evidence>
<dbReference type="GO" id="GO:0016874">
    <property type="term" value="F:ligase activity"/>
    <property type="evidence" value="ECO:0007669"/>
    <property type="project" value="UniProtKB-KW"/>
</dbReference>
<evidence type="ECO:0000256" key="1">
    <source>
        <dbReference type="ARBA" id="ARBA00006432"/>
    </source>
</evidence>
<dbReference type="InterPro" id="IPR045851">
    <property type="entry name" value="AMP-bd_C_sf"/>
</dbReference>
<dbReference type="InterPro" id="IPR000873">
    <property type="entry name" value="AMP-dep_synth/lig_dom"/>
</dbReference>
<organism evidence="7 8">
    <name type="scientific">Tsukamurella soli</name>
    <dbReference type="NCBI Taxonomy" id="644556"/>
    <lineage>
        <taxon>Bacteria</taxon>
        <taxon>Bacillati</taxon>
        <taxon>Actinomycetota</taxon>
        <taxon>Actinomycetes</taxon>
        <taxon>Mycobacteriales</taxon>
        <taxon>Tsukamurellaceae</taxon>
        <taxon>Tsukamurella</taxon>
    </lineage>
</organism>
<dbReference type="Pfam" id="PF00501">
    <property type="entry name" value="AMP-binding"/>
    <property type="match status" value="1"/>
</dbReference>
<sequence length="596" mass="64724">MGDDYQLTTTSILTQAVRVYPEQEIVYRDAQAPGAERAGLVDTQAPGAERAGLVDTQAPGAERAGLVDTQAPGAERAGRTGAAGFSTYTYADMYLNVSRIAGALTGMGARPGDVIGVLDWNSRRFNELYWAIPGIGAVMLQMNLRLGPADLAYVAEDSGVTRVFVDETLLPVAEALEAALPGRIEWILMSEHAEDVQTTLPTTLSYEDLLAAGPDEVAWPDLDERSAYSACYTTGTTGRPKGVYYSHRSIVLHTMAVAAAYATDDRDTVALITPMFHASCWGLPQVAVYGRARLVLPGRFQMTDAPFLVSMITDHGVTVANGAPAIFGPMLEYIKTLDVPPDFSRARLISGATEPPLSMIRGYVELTGANVIHGYGATETSPLAAVNLRLKESLVGRVPEDEAWERRRCQGLPPQGVDLRLMGPDGEFLPHDGQSVGEVVMRGPWITSSYHRLDKPDGFRDGYWRSGDVGVIDRYGYLKVTDRIKDVVKSGGEWISSIDMENRLISHPKIAEVAVIGAPHPKWQERPLPVIVPTEGTEPTLDEVREWLAPAFANWQLPDAIALVGELPHTSVGKLNKKVLRTDYSGFYGSADQTEA</sequence>
<feature type="domain" description="AMP-binding enzyme C-terminal" evidence="6">
    <location>
        <begin position="500"/>
        <end position="574"/>
    </location>
</feature>
<dbReference type="Gene3D" id="3.30.300.30">
    <property type="match status" value="1"/>
</dbReference>
<dbReference type="SUPFAM" id="SSF56801">
    <property type="entry name" value="Acetyl-CoA synthetase-like"/>
    <property type="match status" value="1"/>
</dbReference>
<comment type="caution">
    <text evidence="7">The sequence shown here is derived from an EMBL/GenBank/DDBJ whole genome shotgun (WGS) entry which is preliminary data.</text>
</comment>
<evidence type="ECO:0000259" key="5">
    <source>
        <dbReference type="Pfam" id="PF00501"/>
    </source>
</evidence>
<dbReference type="Gene3D" id="3.40.50.12780">
    <property type="entry name" value="N-terminal domain of ligase-like"/>
    <property type="match status" value="1"/>
</dbReference>
<dbReference type="PANTHER" id="PTHR43859:SF4">
    <property type="entry name" value="BUTANOATE--COA LIGASE AAE1-RELATED"/>
    <property type="match status" value="1"/>
</dbReference>
<dbReference type="InterPro" id="IPR025110">
    <property type="entry name" value="AMP-bd_C"/>
</dbReference>
<keyword evidence="4" id="KW-0443">Lipid metabolism</keyword>
<dbReference type="InterPro" id="IPR042099">
    <property type="entry name" value="ANL_N_sf"/>
</dbReference>
<proteinExistence type="inferred from homology"/>
<keyword evidence="2 7" id="KW-0436">Ligase</keyword>
<dbReference type="EMBL" id="BAABFR010000047">
    <property type="protein sequence ID" value="GAA4396163.1"/>
    <property type="molecule type" value="Genomic_DNA"/>
</dbReference>
<keyword evidence="3" id="KW-0276">Fatty acid metabolism</keyword>
<comment type="similarity">
    <text evidence="1">Belongs to the ATP-dependent AMP-binding enzyme family.</text>
</comment>
<evidence type="ECO:0000256" key="4">
    <source>
        <dbReference type="ARBA" id="ARBA00023098"/>
    </source>
</evidence>
<dbReference type="RefSeq" id="WP_425584384.1">
    <property type="nucleotide sequence ID" value="NZ_BAABFR010000047.1"/>
</dbReference>
<dbReference type="PANTHER" id="PTHR43859">
    <property type="entry name" value="ACYL-ACTIVATING ENZYME"/>
    <property type="match status" value="1"/>
</dbReference>
<evidence type="ECO:0000259" key="6">
    <source>
        <dbReference type="Pfam" id="PF13193"/>
    </source>
</evidence>
<dbReference type="Pfam" id="PF13193">
    <property type="entry name" value="AMP-binding_C"/>
    <property type="match status" value="1"/>
</dbReference>
<evidence type="ECO:0000313" key="8">
    <source>
        <dbReference type="Proteomes" id="UP001500635"/>
    </source>
</evidence>
<reference evidence="8" key="1">
    <citation type="journal article" date="2019" name="Int. J. Syst. Evol. Microbiol.">
        <title>The Global Catalogue of Microorganisms (GCM) 10K type strain sequencing project: providing services to taxonomists for standard genome sequencing and annotation.</title>
        <authorList>
            <consortium name="The Broad Institute Genomics Platform"/>
            <consortium name="The Broad Institute Genome Sequencing Center for Infectious Disease"/>
            <person name="Wu L."/>
            <person name="Ma J."/>
        </authorList>
    </citation>
    <scope>NUCLEOTIDE SEQUENCE [LARGE SCALE GENOMIC DNA]</scope>
    <source>
        <strain evidence="8">JCM 17688</strain>
    </source>
</reference>
<accession>A0ABP8JV29</accession>
<evidence type="ECO:0000256" key="3">
    <source>
        <dbReference type="ARBA" id="ARBA00022832"/>
    </source>
</evidence>
<gene>
    <name evidence="7" type="ORF">GCM10023147_30130</name>
</gene>
<evidence type="ECO:0000256" key="2">
    <source>
        <dbReference type="ARBA" id="ARBA00022598"/>
    </source>
</evidence>
<dbReference type="NCBIfam" id="NF004837">
    <property type="entry name" value="PRK06187.1"/>
    <property type="match status" value="1"/>
</dbReference>
<protein>
    <submittedName>
        <fullName evidence="7">Long-chain fatty acid--CoA ligase</fullName>
    </submittedName>
</protein>
<feature type="domain" description="AMP-dependent synthetase/ligase" evidence="5">
    <location>
        <begin position="84"/>
        <end position="451"/>
    </location>
</feature>